<name>A0A4Z2G7T0_9TELE</name>
<comment type="caution">
    <text evidence="1">The sequence shown here is derived from an EMBL/GenBank/DDBJ whole genome shotgun (WGS) entry which is preliminary data.</text>
</comment>
<gene>
    <name evidence="1" type="ORF">EYF80_040143</name>
</gene>
<evidence type="ECO:0000313" key="1">
    <source>
        <dbReference type="EMBL" id="TNN49636.1"/>
    </source>
</evidence>
<organism evidence="1 2">
    <name type="scientific">Liparis tanakae</name>
    <name type="common">Tanaka's snailfish</name>
    <dbReference type="NCBI Taxonomy" id="230148"/>
    <lineage>
        <taxon>Eukaryota</taxon>
        <taxon>Metazoa</taxon>
        <taxon>Chordata</taxon>
        <taxon>Craniata</taxon>
        <taxon>Vertebrata</taxon>
        <taxon>Euteleostomi</taxon>
        <taxon>Actinopterygii</taxon>
        <taxon>Neopterygii</taxon>
        <taxon>Teleostei</taxon>
        <taxon>Neoteleostei</taxon>
        <taxon>Acanthomorphata</taxon>
        <taxon>Eupercaria</taxon>
        <taxon>Perciformes</taxon>
        <taxon>Cottioidei</taxon>
        <taxon>Cottales</taxon>
        <taxon>Liparidae</taxon>
        <taxon>Liparis</taxon>
    </lineage>
</organism>
<sequence length="63" mass="7103">MSSYINGSGKHQRPLCSSTFPSLKQETIRYGENKMRKKEKNKLPCFFPPHAGHLPIAASSKEL</sequence>
<protein>
    <submittedName>
        <fullName evidence="1">Uncharacterized protein</fullName>
    </submittedName>
</protein>
<proteinExistence type="predicted"/>
<reference evidence="1 2" key="1">
    <citation type="submission" date="2019-03" db="EMBL/GenBank/DDBJ databases">
        <title>First draft genome of Liparis tanakae, snailfish: a comprehensive survey of snailfish specific genes.</title>
        <authorList>
            <person name="Kim W."/>
            <person name="Song I."/>
            <person name="Jeong J.-H."/>
            <person name="Kim D."/>
            <person name="Kim S."/>
            <person name="Ryu S."/>
            <person name="Song J.Y."/>
            <person name="Lee S.K."/>
        </authorList>
    </citation>
    <scope>NUCLEOTIDE SEQUENCE [LARGE SCALE GENOMIC DNA]</scope>
    <source>
        <tissue evidence="1">Muscle</tissue>
    </source>
</reference>
<keyword evidence="2" id="KW-1185">Reference proteome</keyword>
<dbReference type="EMBL" id="SRLO01000647">
    <property type="protein sequence ID" value="TNN49636.1"/>
    <property type="molecule type" value="Genomic_DNA"/>
</dbReference>
<accession>A0A4Z2G7T0</accession>
<dbReference type="Proteomes" id="UP000314294">
    <property type="component" value="Unassembled WGS sequence"/>
</dbReference>
<evidence type="ECO:0000313" key="2">
    <source>
        <dbReference type="Proteomes" id="UP000314294"/>
    </source>
</evidence>
<dbReference type="AlphaFoldDB" id="A0A4Z2G7T0"/>